<dbReference type="EMBL" id="BRXU01000024">
    <property type="protein sequence ID" value="GLC58797.1"/>
    <property type="molecule type" value="Genomic_DNA"/>
</dbReference>
<reference evidence="2 3" key="1">
    <citation type="journal article" date="2023" name="Commun. Biol.">
        <title>Reorganization of the ancestral sex-determining regions during the evolution of trioecy in Pleodorina starrii.</title>
        <authorList>
            <person name="Takahashi K."/>
            <person name="Suzuki S."/>
            <person name="Kawai-Toyooka H."/>
            <person name="Yamamoto K."/>
            <person name="Hamaji T."/>
            <person name="Ootsuki R."/>
            <person name="Yamaguchi H."/>
            <person name="Kawachi M."/>
            <person name="Higashiyama T."/>
            <person name="Nozaki H."/>
        </authorList>
    </citation>
    <scope>NUCLEOTIDE SEQUENCE [LARGE SCALE GENOMIC DNA]</scope>
    <source>
        <strain evidence="2 3">NIES-4479</strain>
    </source>
</reference>
<feature type="compositionally biased region" description="Gly residues" evidence="1">
    <location>
        <begin position="417"/>
        <end position="432"/>
    </location>
</feature>
<feature type="region of interest" description="Disordered" evidence="1">
    <location>
        <begin position="1282"/>
        <end position="1309"/>
    </location>
</feature>
<feature type="compositionally biased region" description="Low complexity" evidence="1">
    <location>
        <begin position="230"/>
        <end position="248"/>
    </location>
</feature>
<feature type="compositionally biased region" description="Low complexity" evidence="1">
    <location>
        <begin position="1027"/>
        <end position="1046"/>
    </location>
</feature>
<feature type="compositionally biased region" description="Gly residues" evidence="1">
    <location>
        <begin position="444"/>
        <end position="453"/>
    </location>
</feature>
<keyword evidence="3" id="KW-1185">Reference proteome</keyword>
<feature type="compositionally biased region" description="Acidic residues" evidence="1">
    <location>
        <begin position="740"/>
        <end position="756"/>
    </location>
</feature>
<feature type="region of interest" description="Disordered" evidence="1">
    <location>
        <begin position="1"/>
        <end position="28"/>
    </location>
</feature>
<feature type="compositionally biased region" description="Basic and acidic residues" evidence="1">
    <location>
        <begin position="213"/>
        <end position="222"/>
    </location>
</feature>
<feature type="compositionally biased region" description="Basic and acidic residues" evidence="1">
    <location>
        <begin position="1"/>
        <end position="12"/>
    </location>
</feature>
<feature type="compositionally biased region" description="Acidic residues" evidence="1">
    <location>
        <begin position="853"/>
        <end position="867"/>
    </location>
</feature>
<feature type="region of interest" description="Disordered" evidence="1">
    <location>
        <begin position="394"/>
        <end position="459"/>
    </location>
</feature>
<dbReference type="InterPro" id="IPR027417">
    <property type="entry name" value="P-loop_NTPase"/>
</dbReference>
<feature type="region of interest" description="Disordered" evidence="1">
    <location>
        <begin position="200"/>
        <end position="260"/>
    </location>
</feature>
<feature type="compositionally biased region" description="Gly residues" evidence="1">
    <location>
        <begin position="1123"/>
        <end position="1137"/>
    </location>
</feature>
<proteinExistence type="predicted"/>
<feature type="compositionally biased region" description="Low complexity" evidence="1">
    <location>
        <begin position="962"/>
        <end position="971"/>
    </location>
</feature>
<gene>
    <name evidence="2" type="primary">PLEST006874</name>
    <name evidence="2" type="ORF">PLESTB_001402100</name>
</gene>
<feature type="region of interest" description="Disordered" evidence="1">
    <location>
        <begin position="1008"/>
        <end position="1250"/>
    </location>
</feature>
<feature type="compositionally biased region" description="Low complexity" evidence="1">
    <location>
        <begin position="770"/>
        <end position="790"/>
    </location>
</feature>
<dbReference type="Gene3D" id="3.40.50.300">
    <property type="entry name" value="P-loop containing nucleotide triphosphate hydrolases"/>
    <property type="match status" value="1"/>
</dbReference>
<feature type="compositionally biased region" description="Gly residues" evidence="1">
    <location>
        <begin position="1238"/>
        <end position="1250"/>
    </location>
</feature>
<feature type="compositionally biased region" description="Low complexity" evidence="1">
    <location>
        <begin position="1295"/>
        <end position="1305"/>
    </location>
</feature>
<feature type="compositionally biased region" description="Acidic residues" evidence="1">
    <location>
        <begin position="544"/>
        <end position="569"/>
    </location>
</feature>
<feature type="compositionally biased region" description="Low complexity" evidence="1">
    <location>
        <begin position="1184"/>
        <end position="1197"/>
    </location>
</feature>
<accession>A0A9W6F701</accession>
<sequence length="1406" mass="141633">MASTARREEESLRSGFPNRVPPQNTKKRAVSSKYDVHKVKVWLGDKRDHYYILSRFLISRSLTITKIPSTKAIKIALELKKHLVDHDKLSVSQEELEETLFSLMRAKGYGQAYIDCYRTVSEFYQLRQPLVILLCGAPCTGKSTIAQQLAARLNMPNVMQTDVICELMRRGTGGALPPQPPWARSPDPIELLARGQPAPTLAGAAGPVAQHGADPRVDEQHHPQHTGPLAGRSAGVAGSAGGAAEPAVGNGGAGGGAAAAAEDGDSSIAASLPRSADGDGLRLAACGSGSVGGCLGAGIGASPEDAWLLSEFQSECRLVRRALQGDFNKALTDGKPLIVEGVHLDPGQLLRELQELGIVILPVEPAPATPQSGSNRSEQRSPVLQLELAGSGAGAGLELGTGAGNAEPDQEPEPEPGSGGGCGGFELLGGGADEVMTPEARSGSGSGSGGGGRCVSPLPQPDFSPGLSCGSGAAAVRLQAADAAQTAEAPMAEAAGEAAAKPLEQQQHARTCQKHVSWGRAAEQVVQGGGGAVTAGGSGGVVEAEGDCDVDVGADLGDGEGEGEGDEEGSGQGKDRGCGEGGTRRRRRRLPRAGALLEPSTAAAAAVKQQRHRTPSPPPSGLPHGALSKHQTPQSPRDITAAPATGQRRSQAGAGDAGASPGNRPMGRPSGSPKPRPGFANHNEASQTAAGVVLPSAADPLDSDVCPDAHVRGPLGALRPAPGAAVAALEAAGWEAELSEAEAAAEEADVGLEEQDIPGRCRWGGGASSHGGSSPRASANNVDDAASDVNYGDADTDGAVSGSASPLRGASPPPHTQPAAAAAVVPSPPPLDGPAAPIRRAKSHPVISSTGLDDGEGEGEQEEEEEAVSAGEAGGPVGAAAGAVGSAFRAAAQVALVGGLPDAPAAASASGGAPGGFVSGAAVTAARMLDRTRSHQMLLSGAAGGRLAGGGGVGAHHPHNGQQQQLQLQQQPGATPSGFPRNGSLSTMDLLSVRNSLAGILRMGSVAHGSRLTPSPRLNRPTMPGRAGSSCGASPSTGGSPSTLASVFSQAAAAREREHLHAGAQAPPSNQQQQQQQQQQQRQQHQFATACREAHGRNTQQQPPQRQRDAPPREPQLQQADGTVGGGVGGAAGGVGVSVGAPGDEPLAGAEAAGGVSGQAADDGRGWGCVTPLQGRHPSSRRTAPAAAVGLESASAADLGAVPPDLVSTPRVPQGLQRPQQPERQQEDQVTPAARAPAGGGPAAAGVNGGGGGGAALPPLFVPIVLRMSEADHRLALEDNTAVYDRGGGGGGGSDSARGTASGDGHPLMQLQLQQPGKGGVAAPLDPGCPEPGPEAVLRRAQALQQYLCSFESQGMPVVNVKYGNFHEALDVLHEYVLMCIQAAMEQLCESRACECDIVAAAVAPT</sequence>
<dbReference type="PANTHER" id="PTHR33477:SF2">
    <property type="entry name" value="2-PHOSPHOGLYCERATE KINASE"/>
    <property type="match status" value="1"/>
</dbReference>
<organism evidence="2 3">
    <name type="scientific">Pleodorina starrii</name>
    <dbReference type="NCBI Taxonomy" id="330485"/>
    <lineage>
        <taxon>Eukaryota</taxon>
        <taxon>Viridiplantae</taxon>
        <taxon>Chlorophyta</taxon>
        <taxon>core chlorophytes</taxon>
        <taxon>Chlorophyceae</taxon>
        <taxon>CS clade</taxon>
        <taxon>Chlamydomonadales</taxon>
        <taxon>Volvocaceae</taxon>
        <taxon>Pleodorina</taxon>
    </lineage>
</organism>
<dbReference type="Proteomes" id="UP001165080">
    <property type="component" value="Unassembled WGS sequence"/>
</dbReference>
<protein>
    <submittedName>
        <fullName evidence="2">Uncharacterized protein</fullName>
    </submittedName>
</protein>
<evidence type="ECO:0000313" key="2">
    <source>
        <dbReference type="EMBL" id="GLC58797.1"/>
    </source>
</evidence>
<evidence type="ECO:0000256" key="1">
    <source>
        <dbReference type="SAM" id="MobiDB-lite"/>
    </source>
</evidence>
<feature type="region of interest" description="Disordered" evidence="1">
    <location>
        <begin position="948"/>
        <end position="986"/>
    </location>
</feature>
<feature type="compositionally biased region" description="Low complexity" evidence="1">
    <location>
        <begin position="487"/>
        <end position="500"/>
    </location>
</feature>
<feature type="compositionally biased region" description="Low complexity" evidence="1">
    <location>
        <begin position="1071"/>
        <end position="1086"/>
    </location>
</feature>
<name>A0A9W6F701_9CHLO</name>
<feature type="compositionally biased region" description="Low complexity" evidence="1">
    <location>
        <begin position="664"/>
        <end position="673"/>
    </location>
</feature>
<feature type="compositionally biased region" description="Gly residues" evidence="1">
    <location>
        <begin position="394"/>
        <end position="403"/>
    </location>
</feature>
<feature type="region of interest" description="Disordered" evidence="1">
    <location>
        <begin position="740"/>
        <end position="874"/>
    </location>
</feature>
<evidence type="ECO:0000313" key="3">
    <source>
        <dbReference type="Proteomes" id="UP001165080"/>
    </source>
</evidence>
<comment type="caution">
    <text evidence="2">The sequence shown here is derived from an EMBL/GenBank/DDBJ whole genome shotgun (WGS) entry which is preliminary data.</text>
</comment>
<feature type="region of interest" description="Disordered" evidence="1">
    <location>
        <begin position="536"/>
        <end position="719"/>
    </location>
</feature>
<feature type="region of interest" description="Disordered" evidence="1">
    <location>
        <begin position="487"/>
        <end position="516"/>
    </location>
</feature>
<dbReference type="SUPFAM" id="SSF52540">
    <property type="entry name" value="P-loop containing nucleoside triphosphate hydrolases"/>
    <property type="match status" value="1"/>
</dbReference>
<dbReference type="PANTHER" id="PTHR33477">
    <property type="entry name" value="P-LOOP NTPASE DOMAIN-CONTAINING PROTEIN LPA1 HOMOLOG 1"/>
    <property type="match status" value="1"/>
</dbReference>